<evidence type="ECO:0000259" key="2">
    <source>
        <dbReference type="PROSITE" id="PS50110"/>
    </source>
</evidence>
<feature type="modified residue" description="4-aspartylphosphate" evidence="1">
    <location>
        <position position="51"/>
    </location>
</feature>
<evidence type="ECO:0000256" key="1">
    <source>
        <dbReference type="PROSITE-ProRule" id="PRU00169"/>
    </source>
</evidence>
<sequence>MRVLIVEDESYLAEAIRDGLRLEAIAADIACDGECAWELLVLNSYDLAVLDRDIPAPSGFGIGADDHLTKPFDLREAVLRLDPFCREVFRDGRHVALTDPFTNAVRITVSALGKRLGQPWLIATEPGVGYRIDTGIDPVHPGGTHE</sequence>
<proteinExistence type="predicted"/>
<dbReference type="SUPFAM" id="SSF52172">
    <property type="entry name" value="CheY-like"/>
    <property type="match status" value="1"/>
</dbReference>
<dbReference type="Gene3D" id="3.40.50.2300">
    <property type="match status" value="1"/>
</dbReference>
<dbReference type="AlphaFoldDB" id="A0A6H9YQB3"/>
<dbReference type="InterPro" id="IPR001789">
    <property type="entry name" value="Sig_transdc_resp-reg_receiver"/>
</dbReference>
<dbReference type="OrthoDB" id="3229809at2"/>
<gene>
    <name evidence="3" type="ORF">F8566_09980</name>
</gene>
<organism evidence="3 4">
    <name type="scientific">Actinomadura rudentiformis</name>
    <dbReference type="NCBI Taxonomy" id="359158"/>
    <lineage>
        <taxon>Bacteria</taxon>
        <taxon>Bacillati</taxon>
        <taxon>Actinomycetota</taxon>
        <taxon>Actinomycetes</taxon>
        <taxon>Streptosporangiales</taxon>
        <taxon>Thermomonosporaceae</taxon>
        <taxon>Actinomadura</taxon>
    </lineage>
</organism>
<feature type="domain" description="Response regulatory" evidence="2">
    <location>
        <begin position="2"/>
        <end position="129"/>
    </location>
</feature>
<comment type="caution">
    <text evidence="3">The sequence shown here is derived from an EMBL/GenBank/DDBJ whole genome shotgun (WGS) entry which is preliminary data.</text>
</comment>
<accession>A0A6H9YQB3</accession>
<dbReference type="EMBL" id="WBMT01000004">
    <property type="protein sequence ID" value="KAB2350124.1"/>
    <property type="molecule type" value="Genomic_DNA"/>
</dbReference>
<dbReference type="InterPro" id="IPR011006">
    <property type="entry name" value="CheY-like_superfamily"/>
</dbReference>
<dbReference type="RefSeq" id="WP_151559753.1">
    <property type="nucleotide sequence ID" value="NZ_WBMT01000004.1"/>
</dbReference>
<dbReference type="Proteomes" id="UP000468735">
    <property type="component" value="Unassembled WGS sequence"/>
</dbReference>
<keyword evidence="4" id="KW-1185">Reference proteome</keyword>
<reference evidence="3 4" key="1">
    <citation type="submission" date="2019-09" db="EMBL/GenBank/DDBJ databases">
        <title>Actinomadura physcomitrii sp. nov., a novel actinomycete isolated from moss [Physcomitrium sphaericum (Ludw) Fuernr].</title>
        <authorList>
            <person name="Zhuang X."/>
            <person name="Liu C."/>
        </authorList>
    </citation>
    <scope>NUCLEOTIDE SEQUENCE [LARGE SCALE GENOMIC DNA]</scope>
    <source>
        <strain evidence="3 4">HMC1</strain>
    </source>
</reference>
<evidence type="ECO:0000313" key="4">
    <source>
        <dbReference type="Proteomes" id="UP000468735"/>
    </source>
</evidence>
<evidence type="ECO:0000313" key="3">
    <source>
        <dbReference type="EMBL" id="KAB2350124.1"/>
    </source>
</evidence>
<dbReference type="GO" id="GO:0000160">
    <property type="term" value="P:phosphorelay signal transduction system"/>
    <property type="evidence" value="ECO:0007669"/>
    <property type="project" value="InterPro"/>
</dbReference>
<name>A0A6H9YQB3_9ACTN</name>
<dbReference type="PROSITE" id="PS50110">
    <property type="entry name" value="RESPONSE_REGULATORY"/>
    <property type="match status" value="1"/>
</dbReference>
<protein>
    <submittedName>
        <fullName evidence="3">Response regulator transcription factor</fullName>
    </submittedName>
</protein>
<keyword evidence="1" id="KW-0597">Phosphoprotein</keyword>
<dbReference type="SMART" id="SM00448">
    <property type="entry name" value="REC"/>
    <property type="match status" value="1"/>
</dbReference>
<dbReference type="Gene3D" id="6.10.250.690">
    <property type="match status" value="1"/>
</dbReference>